<name>A0A366D455_9GAMM</name>
<dbReference type="AlphaFoldDB" id="A0A366D455"/>
<comment type="similarity">
    <text evidence="1">Belongs to the short-chain dehydrogenases/reductases (SDR) family.</text>
</comment>
<dbReference type="PRINTS" id="PR00081">
    <property type="entry name" value="GDHRDH"/>
</dbReference>
<evidence type="ECO:0000313" key="4">
    <source>
        <dbReference type="Proteomes" id="UP000252086"/>
    </source>
</evidence>
<dbReference type="CDD" id="cd05374">
    <property type="entry name" value="17beta-HSD-like_SDR_c"/>
    <property type="match status" value="1"/>
</dbReference>
<comment type="caution">
    <text evidence="3">The sequence shown here is derived from an EMBL/GenBank/DDBJ whole genome shotgun (WGS) entry which is preliminary data.</text>
</comment>
<dbReference type="PANTHER" id="PTHR44169">
    <property type="entry name" value="NADPH-DEPENDENT 1-ACYLDIHYDROXYACETONE PHOSPHATE REDUCTASE"/>
    <property type="match status" value="1"/>
</dbReference>
<organism evidence="3 4">
    <name type="scientific">Marinomonas aquiplantarum</name>
    <dbReference type="NCBI Taxonomy" id="491951"/>
    <lineage>
        <taxon>Bacteria</taxon>
        <taxon>Pseudomonadati</taxon>
        <taxon>Pseudomonadota</taxon>
        <taxon>Gammaproteobacteria</taxon>
        <taxon>Oceanospirillales</taxon>
        <taxon>Oceanospirillaceae</taxon>
        <taxon>Marinomonas</taxon>
    </lineage>
</organism>
<dbReference type="Gene3D" id="3.40.50.720">
    <property type="entry name" value="NAD(P)-binding Rossmann-like Domain"/>
    <property type="match status" value="1"/>
</dbReference>
<dbReference type="InterPro" id="IPR036291">
    <property type="entry name" value="NAD(P)-bd_dom_sf"/>
</dbReference>
<sequence length="280" mass="30400">MNSMQYSVLITGCSSGIGLEAVRMLQQRNFLVVASCRQLKDVEALKSQGIEHVVQLDLADPASIEAGLAATLEITGGHLFALFNNGAYGQPGAVEDLPVAALRTQFEANVFGTHDLTTRVIKLMLAQGYGRIVQNSSVLGMVAAPFRGAYNASKFALEGLTDTLRMELHDTPLKVSLIEPGPIESRFRANALQALKDNIDIEASRHQQGYQEAIARLSKEGVTSSQTLPASAVVKKLIHALESPHPKARYYVTTPTYAAALMKRVLPTVLLDWVMRRQGS</sequence>
<gene>
    <name evidence="3" type="ORF">DFP76_102133</name>
</gene>
<protein>
    <submittedName>
        <fullName evidence="3">Short-subunit dehydrogenase</fullName>
    </submittedName>
</protein>
<dbReference type="PANTHER" id="PTHR44169:SF6">
    <property type="entry name" value="NADPH-DEPENDENT 1-ACYLDIHYDROXYACETONE PHOSPHATE REDUCTASE"/>
    <property type="match status" value="1"/>
</dbReference>
<dbReference type="GO" id="GO:0016491">
    <property type="term" value="F:oxidoreductase activity"/>
    <property type="evidence" value="ECO:0007669"/>
    <property type="project" value="UniProtKB-KW"/>
</dbReference>
<dbReference type="InterPro" id="IPR002347">
    <property type="entry name" value="SDR_fam"/>
</dbReference>
<accession>A0A366D455</accession>
<evidence type="ECO:0000256" key="2">
    <source>
        <dbReference type="ARBA" id="ARBA00023002"/>
    </source>
</evidence>
<keyword evidence="2" id="KW-0560">Oxidoreductase</keyword>
<evidence type="ECO:0000256" key="1">
    <source>
        <dbReference type="ARBA" id="ARBA00006484"/>
    </source>
</evidence>
<keyword evidence="4" id="KW-1185">Reference proteome</keyword>
<reference evidence="3 4" key="1">
    <citation type="submission" date="2018-06" db="EMBL/GenBank/DDBJ databases">
        <title>Genomic Encyclopedia of Type Strains, Phase III (KMG-III): the genomes of soil and plant-associated and newly described type strains.</title>
        <authorList>
            <person name="Whitman W."/>
        </authorList>
    </citation>
    <scope>NUCLEOTIDE SEQUENCE [LARGE SCALE GENOMIC DNA]</scope>
    <source>
        <strain evidence="3 4">CECT 7732</strain>
    </source>
</reference>
<dbReference type="SUPFAM" id="SSF51735">
    <property type="entry name" value="NAD(P)-binding Rossmann-fold domains"/>
    <property type="match status" value="1"/>
</dbReference>
<dbReference type="Proteomes" id="UP000252086">
    <property type="component" value="Unassembled WGS sequence"/>
</dbReference>
<dbReference type="Pfam" id="PF00106">
    <property type="entry name" value="adh_short"/>
    <property type="match status" value="1"/>
</dbReference>
<dbReference type="PROSITE" id="PS00061">
    <property type="entry name" value="ADH_SHORT"/>
    <property type="match status" value="1"/>
</dbReference>
<proteinExistence type="inferred from homology"/>
<dbReference type="InterPro" id="IPR020904">
    <property type="entry name" value="Sc_DH/Rdtase_CS"/>
</dbReference>
<dbReference type="EMBL" id="QNRF01000002">
    <property type="protein sequence ID" value="RBO84736.1"/>
    <property type="molecule type" value="Genomic_DNA"/>
</dbReference>
<evidence type="ECO:0000313" key="3">
    <source>
        <dbReference type="EMBL" id="RBO84736.1"/>
    </source>
</evidence>